<dbReference type="GO" id="GO:0050661">
    <property type="term" value="F:NADP binding"/>
    <property type="evidence" value="ECO:0007669"/>
    <property type="project" value="InterPro"/>
</dbReference>
<dbReference type="PROSITE" id="PS00071">
    <property type="entry name" value="GAPDH"/>
    <property type="match status" value="1"/>
</dbReference>
<dbReference type="PRINTS" id="PR00078">
    <property type="entry name" value="G3PDHDRGNASE"/>
</dbReference>
<gene>
    <name evidence="11" type="ORF">A3G14_04795</name>
</gene>
<dbReference type="InterPro" id="IPR020830">
    <property type="entry name" value="GlycerAld_3-P_DH_AS"/>
</dbReference>
<dbReference type="Pfam" id="PF02800">
    <property type="entry name" value="Gp_dh_C"/>
    <property type="match status" value="1"/>
</dbReference>
<feature type="site" description="Activates thiol group during catalysis" evidence="6">
    <location>
        <position position="207"/>
    </location>
</feature>
<dbReference type="NCBIfam" id="TIGR01534">
    <property type="entry name" value="GAPDH-I"/>
    <property type="match status" value="1"/>
</dbReference>
<feature type="binding site" evidence="4">
    <location>
        <begin position="238"/>
        <end position="239"/>
    </location>
    <ligand>
        <name>D-glyceraldehyde 3-phosphate</name>
        <dbReference type="ChEBI" id="CHEBI:59776"/>
    </ligand>
</feature>
<evidence type="ECO:0000256" key="5">
    <source>
        <dbReference type="PIRSR" id="PIRSR000149-3"/>
    </source>
</evidence>
<evidence type="ECO:0000313" key="12">
    <source>
        <dbReference type="Proteomes" id="UP000177300"/>
    </source>
</evidence>
<dbReference type="FunFam" id="3.30.360.10:FF:000002">
    <property type="entry name" value="Glyceraldehyde-3-phosphate dehydrogenase"/>
    <property type="match status" value="1"/>
</dbReference>
<dbReference type="Pfam" id="PF00044">
    <property type="entry name" value="Gp_dh_N"/>
    <property type="match status" value="2"/>
</dbReference>
<evidence type="ECO:0000256" key="4">
    <source>
        <dbReference type="PIRSR" id="PIRSR000149-2"/>
    </source>
</evidence>
<keyword evidence="5" id="KW-0547">Nucleotide-binding</keyword>
<comment type="caution">
    <text evidence="11">The sequence shown here is derived from an EMBL/GenBank/DDBJ whole genome shotgun (WGS) entry which is preliminary data.</text>
</comment>
<evidence type="ECO:0000313" key="11">
    <source>
        <dbReference type="EMBL" id="OGE14067.1"/>
    </source>
</evidence>
<dbReference type="InterPro" id="IPR020828">
    <property type="entry name" value="GlycerAld_3-P_DH_NAD(P)-bd"/>
</dbReference>
<protein>
    <recommendedName>
        <fullName evidence="8">Glyceraldehyde-3-phosphate dehydrogenase</fullName>
        <ecNumber evidence="8">1.2.1.-</ecNumber>
    </recommendedName>
</protein>
<dbReference type="Gene3D" id="3.30.360.10">
    <property type="entry name" value="Dihydrodipicolinate Reductase, domain 2"/>
    <property type="match status" value="1"/>
</dbReference>
<feature type="binding site" evidence="5">
    <location>
        <position position="345"/>
    </location>
    <ligand>
        <name>NAD(+)</name>
        <dbReference type="ChEBI" id="CHEBI:57540"/>
    </ligand>
</feature>
<evidence type="ECO:0000259" key="10">
    <source>
        <dbReference type="SMART" id="SM00846"/>
    </source>
</evidence>
<dbReference type="InterPro" id="IPR036291">
    <property type="entry name" value="NAD(P)-bd_dom_sf"/>
</dbReference>
<evidence type="ECO:0000256" key="9">
    <source>
        <dbReference type="SAM" id="MobiDB-lite"/>
    </source>
</evidence>
<feature type="binding site" evidence="4">
    <location>
        <position position="210"/>
    </location>
    <ligand>
        <name>D-glyceraldehyde 3-phosphate</name>
        <dbReference type="ChEBI" id="CHEBI:59776"/>
    </ligand>
</feature>
<evidence type="ECO:0000256" key="7">
    <source>
        <dbReference type="RuleBase" id="RU000397"/>
    </source>
</evidence>
<dbReference type="GO" id="GO:0051287">
    <property type="term" value="F:NAD binding"/>
    <property type="evidence" value="ECO:0007669"/>
    <property type="project" value="InterPro"/>
</dbReference>
<dbReference type="SUPFAM" id="SSF55347">
    <property type="entry name" value="Glyceraldehyde-3-phosphate dehydrogenase-like, C-terminal domain"/>
    <property type="match status" value="1"/>
</dbReference>
<dbReference type="InterPro" id="IPR020831">
    <property type="entry name" value="GlycerAld/Erythrose_P_DH"/>
</dbReference>
<evidence type="ECO:0000256" key="2">
    <source>
        <dbReference type="ARBA" id="ARBA00023002"/>
    </source>
</evidence>
<keyword evidence="2 8" id="KW-0560">Oxidoreductase</keyword>
<dbReference type="PIRSF" id="PIRSF000149">
    <property type="entry name" value="GAP_DH"/>
    <property type="match status" value="1"/>
</dbReference>
<dbReference type="GO" id="GO:0016620">
    <property type="term" value="F:oxidoreductase activity, acting on the aldehyde or oxo group of donors, NAD or NADP as acceptor"/>
    <property type="evidence" value="ECO:0007669"/>
    <property type="project" value="InterPro"/>
</dbReference>
<dbReference type="Gene3D" id="3.40.50.720">
    <property type="entry name" value="NAD(P)-binding Rossmann-like Domain"/>
    <property type="match status" value="1"/>
</dbReference>
<dbReference type="CDD" id="cd18126">
    <property type="entry name" value="GAPDH_I_C"/>
    <property type="match status" value="1"/>
</dbReference>
<dbReference type="PANTHER" id="PTHR43148">
    <property type="entry name" value="GLYCERALDEHYDE-3-PHOSPHATE DEHYDROGENASE 2"/>
    <property type="match status" value="1"/>
</dbReference>
<feature type="binding site" evidence="4">
    <location>
        <position position="261"/>
    </location>
    <ligand>
        <name>D-glyceraldehyde 3-phosphate</name>
        <dbReference type="ChEBI" id="CHEBI:59776"/>
    </ligand>
</feature>
<feature type="binding site" evidence="5">
    <location>
        <position position="35"/>
    </location>
    <ligand>
        <name>NAD(+)</name>
        <dbReference type="ChEBI" id="CHEBI:57540"/>
    </ligand>
</feature>
<feature type="domain" description="Glyceraldehyde 3-phosphate dehydrogenase NAD(P) binding" evidence="10">
    <location>
        <begin position="2"/>
        <end position="180"/>
    </location>
</feature>
<organism evidence="11 12">
    <name type="scientific">Candidatus Curtissbacteria bacterium RIFCSPLOWO2_12_FULL_38_9</name>
    <dbReference type="NCBI Taxonomy" id="1797735"/>
    <lineage>
        <taxon>Bacteria</taxon>
        <taxon>Candidatus Curtissiibacteriota</taxon>
    </lineage>
</organism>
<evidence type="ECO:0000256" key="3">
    <source>
        <dbReference type="PIRSR" id="PIRSR000149-1"/>
    </source>
</evidence>
<dbReference type="SMART" id="SM00846">
    <property type="entry name" value="Gp_dh_N"/>
    <property type="match status" value="1"/>
</dbReference>
<comment type="similarity">
    <text evidence="1 7">Belongs to the glyceraldehyde-3-phosphate dehydrogenase family.</text>
</comment>
<feature type="active site" description="Nucleophile" evidence="3">
    <location>
        <position position="180"/>
    </location>
</feature>
<dbReference type="SUPFAM" id="SSF51735">
    <property type="entry name" value="NAD(P)-binding Rossmann-fold domains"/>
    <property type="match status" value="1"/>
</dbReference>
<evidence type="ECO:0000256" key="8">
    <source>
        <dbReference type="RuleBase" id="RU361160"/>
    </source>
</evidence>
<feature type="binding site" evidence="4">
    <location>
        <begin position="179"/>
        <end position="181"/>
    </location>
    <ligand>
        <name>D-glyceraldehyde 3-phosphate</name>
        <dbReference type="ChEBI" id="CHEBI:59776"/>
    </ligand>
</feature>
<accession>A0A1F5ICE8</accession>
<feature type="binding site" evidence="5">
    <location>
        <position position="151"/>
    </location>
    <ligand>
        <name>NAD(+)</name>
        <dbReference type="ChEBI" id="CHEBI:57540"/>
    </ligand>
</feature>
<dbReference type="CDD" id="cd05214">
    <property type="entry name" value="GAPDH_I_N"/>
    <property type="match status" value="1"/>
</dbReference>
<name>A0A1F5ICE8_9BACT</name>
<dbReference type="InterPro" id="IPR006424">
    <property type="entry name" value="Glyceraldehyde-3-P_DH_1"/>
</dbReference>
<proteinExistence type="inferred from homology"/>
<keyword evidence="5" id="KW-0520">NAD</keyword>
<dbReference type="EC" id="1.2.1.-" evidence="8"/>
<dbReference type="GO" id="GO:0006006">
    <property type="term" value="P:glucose metabolic process"/>
    <property type="evidence" value="ECO:0007669"/>
    <property type="project" value="InterPro"/>
</dbReference>
<dbReference type="Proteomes" id="UP000177300">
    <property type="component" value="Unassembled WGS sequence"/>
</dbReference>
<dbReference type="AlphaFoldDB" id="A0A1F5ICE8"/>
<evidence type="ECO:0000256" key="6">
    <source>
        <dbReference type="PIRSR" id="PIRSR000149-4"/>
    </source>
</evidence>
<evidence type="ECO:0000256" key="1">
    <source>
        <dbReference type="ARBA" id="ARBA00007406"/>
    </source>
</evidence>
<feature type="binding site" evidence="5">
    <location>
        <begin position="11"/>
        <end position="12"/>
    </location>
    <ligand>
        <name>NAD(+)</name>
        <dbReference type="ChEBI" id="CHEBI:57540"/>
    </ligand>
</feature>
<reference evidence="11 12" key="1">
    <citation type="journal article" date="2016" name="Nat. Commun.">
        <title>Thousands of microbial genomes shed light on interconnected biogeochemical processes in an aquifer system.</title>
        <authorList>
            <person name="Anantharaman K."/>
            <person name="Brown C.T."/>
            <person name="Hug L.A."/>
            <person name="Sharon I."/>
            <person name="Castelle C.J."/>
            <person name="Probst A.J."/>
            <person name="Thomas B.C."/>
            <person name="Singh A."/>
            <person name="Wilkins M.J."/>
            <person name="Karaoz U."/>
            <person name="Brodie E.L."/>
            <person name="Williams K.H."/>
            <person name="Hubbard S.S."/>
            <person name="Banfield J.F."/>
        </authorList>
    </citation>
    <scope>NUCLEOTIDE SEQUENCE [LARGE SCALE GENOMIC DNA]</scope>
</reference>
<dbReference type="EMBL" id="MFBY01000009">
    <property type="protein sequence ID" value="OGE14067.1"/>
    <property type="molecule type" value="Genomic_DNA"/>
</dbReference>
<dbReference type="InterPro" id="IPR020829">
    <property type="entry name" value="GlycerAld_3-P_DH_cat"/>
</dbReference>
<feature type="region of interest" description="Disordered" evidence="9">
    <location>
        <begin position="67"/>
        <end position="89"/>
    </location>
</feature>
<sequence length="363" mass="39357">MIRVAINGFGRIGRQAFKVWFDKHREEIEVVAVNDLTDANVLAHLLKNDSVYGAWSRKVEGIVDPSLTSEVKPGRQQENTSEVLPKDTEGKEVGQIKVDDFTVKVFATKDPSLLPWKDLGIDVVIESTGRFTQKEDAGKHIAAGAKKVVISAPGKETPTLLLGVNEEKYAGEDVINNASCTTNCIAPVAKVINQQFGIKKAMMTTVHGYTADQNLQDGPHKDLRRARAAAINIVPTTTGAAIATTEAIPELKGLFEGTALRVPVPVVSISDFTFLLSKKVTIDEVNKVLENATVKDSPLHGILAVTRDPVVSSDIIGRSESAIVDLSLTQVVDGDLVKVFAWYDNEFGYSNRLIEQVIAIGNS</sequence>